<reference evidence="1 2" key="1">
    <citation type="submission" date="2024-03" db="EMBL/GenBank/DDBJ databases">
        <title>Novel species of the genus Variovorax.</title>
        <authorList>
            <person name="Liu Q."/>
            <person name="Xin Y.-H."/>
        </authorList>
    </citation>
    <scope>NUCLEOTIDE SEQUENCE [LARGE SCALE GENOMIC DNA]</scope>
    <source>
        <strain evidence="1 2">KACC 18501</strain>
    </source>
</reference>
<dbReference type="EMBL" id="JBBKZV010000042">
    <property type="protein sequence ID" value="MEJ8826835.1"/>
    <property type="molecule type" value="Genomic_DNA"/>
</dbReference>
<evidence type="ECO:0000313" key="2">
    <source>
        <dbReference type="Proteomes" id="UP001363010"/>
    </source>
</evidence>
<protein>
    <submittedName>
        <fullName evidence="1">Uncharacterized protein</fullName>
    </submittedName>
</protein>
<name>A0ABU8W9X4_9BURK</name>
<dbReference type="RefSeq" id="WP_340367870.1">
    <property type="nucleotide sequence ID" value="NZ_JBBKZV010000042.1"/>
</dbReference>
<evidence type="ECO:0000313" key="1">
    <source>
        <dbReference type="EMBL" id="MEJ8826835.1"/>
    </source>
</evidence>
<sequence length="54" mass="6292">MRRCYAFKALGNAPAPCQLDEKKLGPRAGGITREMSRFDPAERWQTIEAPWRWQ</sequence>
<dbReference type="Proteomes" id="UP001363010">
    <property type="component" value="Unassembled WGS sequence"/>
</dbReference>
<accession>A0ABU8W9X4</accession>
<organism evidence="1 2">
    <name type="scientific">Variovorax humicola</name>
    <dbReference type="NCBI Taxonomy" id="1769758"/>
    <lineage>
        <taxon>Bacteria</taxon>
        <taxon>Pseudomonadati</taxon>
        <taxon>Pseudomonadota</taxon>
        <taxon>Betaproteobacteria</taxon>
        <taxon>Burkholderiales</taxon>
        <taxon>Comamonadaceae</taxon>
        <taxon>Variovorax</taxon>
    </lineage>
</organism>
<keyword evidence="2" id="KW-1185">Reference proteome</keyword>
<gene>
    <name evidence="1" type="ORF">WKW80_33355</name>
</gene>
<comment type="caution">
    <text evidence="1">The sequence shown here is derived from an EMBL/GenBank/DDBJ whole genome shotgun (WGS) entry which is preliminary data.</text>
</comment>
<proteinExistence type="predicted"/>